<evidence type="ECO:0000313" key="3">
    <source>
        <dbReference type="Proteomes" id="UP000693970"/>
    </source>
</evidence>
<comment type="caution">
    <text evidence="2">The sequence shown here is derived from an EMBL/GenBank/DDBJ whole genome shotgun (WGS) entry which is preliminary data.</text>
</comment>
<evidence type="ECO:0000256" key="1">
    <source>
        <dbReference type="SAM" id="MobiDB-lite"/>
    </source>
</evidence>
<protein>
    <submittedName>
        <fullName evidence="2">Uncharacterized protein</fullName>
    </submittedName>
</protein>
<feature type="region of interest" description="Disordered" evidence="1">
    <location>
        <begin position="489"/>
        <end position="510"/>
    </location>
</feature>
<proteinExistence type="predicted"/>
<organism evidence="2 3">
    <name type="scientific">Nitzschia inconspicua</name>
    <dbReference type="NCBI Taxonomy" id="303405"/>
    <lineage>
        <taxon>Eukaryota</taxon>
        <taxon>Sar</taxon>
        <taxon>Stramenopiles</taxon>
        <taxon>Ochrophyta</taxon>
        <taxon>Bacillariophyta</taxon>
        <taxon>Bacillariophyceae</taxon>
        <taxon>Bacillariophycidae</taxon>
        <taxon>Bacillariales</taxon>
        <taxon>Bacillariaceae</taxon>
        <taxon>Nitzschia</taxon>
    </lineage>
</organism>
<evidence type="ECO:0000313" key="2">
    <source>
        <dbReference type="EMBL" id="KAG7373362.1"/>
    </source>
</evidence>
<gene>
    <name evidence="2" type="ORF">IV203_034086</name>
</gene>
<dbReference type="Proteomes" id="UP000693970">
    <property type="component" value="Unassembled WGS sequence"/>
</dbReference>
<name>A0A9K3Q6K0_9STRA</name>
<reference evidence="2" key="2">
    <citation type="submission" date="2021-04" db="EMBL/GenBank/DDBJ databases">
        <authorList>
            <person name="Podell S."/>
        </authorList>
    </citation>
    <scope>NUCLEOTIDE SEQUENCE</scope>
    <source>
        <strain evidence="2">Hildebrandi</strain>
    </source>
</reference>
<feature type="compositionally biased region" description="Basic and acidic residues" evidence="1">
    <location>
        <begin position="150"/>
        <end position="169"/>
    </location>
</feature>
<feature type="region of interest" description="Disordered" evidence="1">
    <location>
        <begin position="438"/>
        <end position="467"/>
    </location>
</feature>
<feature type="region of interest" description="Disordered" evidence="1">
    <location>
        <begin position="288"/>
        <end position="312"/>
    </location>
</feature>
<accession>A0A9K3Q6K0</accession>
<dbReference type="EMBL" id="JAGRRH010000002">
    <property type="protein sequence ID" value="KAG7373362.1"/>
    <property type="molecule type" value="Genomic_DNA"/>
</dbReference>
<dbReference type="AlphaFoldDB" id="A0A9K3Q6K0"/>
<keyword evidence="3" id="KW-1185">Reference proteome</keyword>
<reference evidence="2" key="1">
    <citation type="journal article" date="2021" name="Sci. Rep.">
        <title>Diploid genomic architecture of Nitzschia inconspicua, an elite biomass production diatom.</title>
        <authorList>
            <person name="Oliver A."/>
            <person name="Podell S."/>
            <person name="Pinowska A."/>
            <person name="Traller J.C."/>
            <person name="Smith S.R."/>
            <person name="McClure R."/>
            <person name="Beliaev A."/>
            <person name="Bohutskyi P."/>
            <person name="Hill E.A."/>
            <person name="Rabines A."/>
            <person name="Zheng H."/>
            <person name="Allen L.Z."/>
            <person name="Kuo A."/>
            <person name="Grigoriev I.V."/>
            <person name="Allen A.E."/>
            <person name="Hazlebeck D."/>
            <person name="Allen E.E."/>
        </authorList>
    </citation>
    <scope>NUCLEOTIDE SEQUENCE</scope>
    <source>
        <strain evidence="2">Hildebrandi</strain>
    </source>
</reference>
<sequence>MSQPIVSTGSDCCSCSCCDSDNNNLEDRLRYSNTIKRSSSVGGQTLATMAESECEYSLASSNNNHKDHDTSLEKSQEQRQQQQTENGNDDLDDSLSSQEEASEQFVSVSEREIDADQSINGTTSCCRTMPRDKVPSSLHIPSVMEEEVNSPDRKQNEDTKTAREDSLEAKEEEEDLSTNLHLNQVYTMEDPLMGEAAVVDVSEEVDDANDDRTVVTCTSAGPQRKSVDMNKYKPSDRSITVALNPSKPLLRRHSSYGNKNEKIPLNFNKRGSVKVLPKPDLQALGSDALKTRVSAPPPSVSTSSNSKGSTSKNRVVFDKIAIREHRITMGDNPSCSYGTPISLDWDYIDFEELTLEDYEMHKITSGRGRPRTLRQLYLNHFQRIHRFQQEGYTLEEIKARKHETNKARKQREMTRFMAQTFLVHVEDIVESAGRKVSRVMKTGKNKGKSEQRQQQQGSHRRKLSKKEQEKQLLLKIMGGDDTVDTAQVVQSERDSRNDHLMPISIRSIEG</sequence>
<feature type="compositionally biased region" description="Basic and acidic residues" evidence="1">
    <location>
        <begin position="64"/>
        <end position="77"/>
    </location>
</feature>
<dbReference type="OrthoDB" id="49105at2759"/>
<feature type="compositionally biased region" description="Polar residues" evidence="1">
    <location>
        <begin position="117"/>
        <end position="126"/>
    </location>
</feature>
<feature type="compositionally biased region" description="Low complexity" evidence="1">
    <location>
        <begin position="300"/>
        <end position="312"/>
    </location>
</feature>
<feature type="region of interest" description="Disordered" evidence="1">
    <location>
        <begin position="54"/>
        <end position="176"/>
    </location>
</feature>